<proteinExistence type="predicted"/>
<evidence type="ECO:0000313" key="2">
    <source>
        <dbReference type="Proteomes" id="UP000637074"/>
    </source>
</evidence>
<gene>
    <name evidence="1" type="ORF">AM1BK_48690</name>
</gene>
<reference evidence="1 2" key="1">
    <citation type="journal article" date="2022" name="Int. J. Syst. Evol. Microbiol.">
        <title>Neobacillus kokaensis sp. nov., isolated from soil.</title>
        <authorList>
            <person name="Yuki K."/>
            <person name="Matsubara H."/>
            <person name="Yamaguchi S."/>
        </authorList>
    </citation>
    <scope>NUCLEOTIDE SEQUENCE [LARGE SCALE GENOMIC DNA]</scope>
    <source>
        <strain evidence="1 2">LOB 377</strain>
    </source>
</reference>
<comment type="caution">
    <text evidence="1">The sequence shown here is derived from an EMBL/GenBank/DDBJ whole genome shotgun (WGS) entry which is preliminary data.</text>
</comment>
<dbReference type="EMBL" id="BNDS01000039">
    <property type="protein sequence ID" value="GHI01327.1"/>
    <property type="molecule type" value="Genomic_DNA"/>
</dbReference>
<accession>A0ABQ3NBM6</accession>
<protein>
    <submittedName>
        <fullName evidence="1">Uncharacterized protein</fullName>
    </submittedName>
</protein>
<name>A0ABQ3NBM6_9BACI</name>
<keyword evidence="2" id="KW-1185">Reference proteome</keyword>
<organism evidence="1 2">
    <name type="scientific">Neobacillus kokaensis</name>
    <dbReference type="NCBI Taxonomy" id="2759023"/>
    <lineage>
        <taxon>Bacteria</taxon>
        <taxon>Bacillati</taxon>
        <taxon>Bacillota</taxon>
        <taxon>Bacilli</taxon>
        <taxon>Bacillales</taxon>
        <taxon>Bacillaceae</taxon>
        <taxon>Neobacillus</taxon>
    </lineage>
</organism>
<sequence length="52" mass="6207">MKNRYVYRECYILPKMLFTMLGLNRMRFPKLGENIKLLGDAYGKIHKKGRSI</sequence>
<evidence type="ECO:0000313" key="1">
    <source>
        <dbReference type="EMBL" id="GHI01327.1"/>
    </source>
</evidence>
<dbReference type="Proteomes" id="UP000637074">
    <property type="component" value="Unassembled WGS sequence"/>
</dbReference>